<feature type="transmembrane region" description="Helical" evidence="10">
    <location>
        <begin position="149"/>
        <end position="171"/>
    </location>
</feature>
<evidence type="ECO:0000256" key="2">
    <source>
        <dbReference type="ARBA" id="ARBA00004651"/>
    </source>
</evidence>
<evidence type="ECO:0000256" key="7">
    <source>
        <dbReference type="ARBA" id="ARBA00022692"/>
    </source>
</evidence>
<evidence type="ECO:0000256" key="5">
    <source>
        <dbReference type="ARBA" id="ARBA00022448"/>
    </source>
</evidence>
<evidence type="ECO:0000256" key="1">
    <source>
        <dbReference type="ARBA" id="ARBA00002672"/>
    </source>
</evidence>
<evidence type="ECO:0000256" key="3">
    <source>
        <dbReference type="ARBA" id="ARBA00006669"/>
    </source>
</evidence>
<evidence type="ECO:0000256" key="9">
    <source>
        <dbReference type="ARBA" id="ARBA00023136"/>
    </source>
</evidence>
<dbReference type="GO" id="GO:0034257">
    <property type="term" value="F:nicotinamide riboside transmembrane transporter activity"/>
    <property type="evidence" value="ECO:0007669"/>
    <property type="project" value="InterPro"/>
</dbReference>
<organism evidence="11 12">
    <name type="scientific">Moraxella macacae 0408225</name>
    <dbReference type="NCBI Taxonomy" id="1230338"/>
    <lineage>
        <taxon>Bacteria</taxon>
        <taxon>Pseudomonadati</taxon>
        <taxon>Pseudomonadota</taxon>
        <taxon>Gammaproteobacteria</taxon>
        <taxon>Moraxellales</taxon>
        <taxon>Moraxellaceae</taxon>
        <taxon>Moraxella</taxon>
    </lineage>
</organism>
<evidence type="ECO:0000256" key="10">
    <source>
        <dbReference type="SAM" id="Phobius"/>
    </source>
</evidence>
<evidence type="ECO:0000256" key="6">
    <source>
        <dbReference type="ARBA" id="ARBA00022475"/>
    </source>
</evidence>
<dbReference type="EMBL" id="ANIN01000002">
    <property type="protein sequence ID" value="ELA08505.1"/>
    <property type="molecule type" value="Genomic_DNA"/>
</dbReference>
<proteinExistence type="inferred from homology"/>
<evidence type="ECO:0000256" key="4">
    <source>
        <dbReference type="ARBA" id="ARBA00017522"/>
    </source>
</evidence>
<dbReference type="GO" id="GO:0005886">
    <property type="term" value="C:plasma membrane"/>
    <property type="evidence" value="ECO:0007669"/>
    <property type="project" value="UniProtKB-SubCell"/>
</dbReference>
<sequence>MSDFFNHLFAQLFAQYQAYTPMLMALELIASVFGLISVLLSKRGNVLVFPVGLISTGLYVYLLWQWQLFGDMLINVYYSAMAIFGWINWQQNQQNQQIVTISTTTLKEWQQLGLIAIGSFIFVGVVYYFKPFINNHFSMTGVSLGFSHFVWTDYVDILTTGLFLVGMLLMANRKIENWLVWIAADAISVPLYFYKGIIFTSVQYFLFTLVAILGYLSWQKLLVQQHLTQHQNLQTTL</sequence>
<comment type="subcellular location">
    <subcellularLocation>
        <location evidence="2">Cell membrane</location>
        <topology evidence="2">Multi-pass membrane protein</topology>
    </subcellularLocation>
</comment>
<dbReference type="Proteomes" id="UP000023795">
    <property type="component" value="Unassembled WGS sequence"/>
</dbReference>
<dbReference type="STRING" id="1230338.MOMA_08086"/>
<dbReference type="OrthoDB" id="9791248at2"/>
<evidence type="ECO:0000313" key="12">
    <source>
        <dbReference type="Proteomes" id="UP000023795"/>
    </source>
</evidence>
<feature type="transmembrane region" description="Helical" evidence="10">
    <location>
        <begin position="47"/>
        <end position="66"/>
    </location>
</feature>
<feature type="transmembrane region" description="Helical" evidence="10">
    <location>
        <begin position="72"/>
        <end position="89"/>
    </location>
</feature>
<dbReference type="Pfam" id="PF04973">
    <property type="entry name" value="NMN_transporter"/>
    <property type="match status" value="1"/>
</dbReference>
<comment type="caution">
    <text evidence="11">The sequence shown here is derived from an EMBL/GenBank/DDBJ whole genome shotgun (WGS) entry which is preliminary data.</text>
</comment>
<keyword evidence="9 10" id="KW-0472">Membrane</keyword>
<dbReference type="PATRIC" id="fig|1230338.3.peg.1727"/>
<dbReference type="InterPro" id="IPR006419">
    <property type="entry name" value="NMN_transpt_PnuC"/>
</dbReference>
<dbReference type="PANTHER" id="PTHR36122:SF2">
    <property type="entry name" value="NICOTINAMIDE RIBOSIDE TRANSPORTER PNUC"/>
    <property type="match status" value="1"/>
</dbReference>
<keyword evidence="12" id="KW-1185">Reference proteome</keyword>
<dbReference type="NCBIfam" id="TIGR01528">
    <property type="entry name" value="NMN_trans_PnuC"/>
    <property type="match status" value="1"/>
</dbReference>
<dbReference type="PANTHER" id="PTHR36122">
    <property type="entry name" value="NICOTINAMIDE RIBOSIDE TRANSPORTER PNUC"/>
    <property type="match status" value="1"/>
</dbReference>
<evidence type="ECO:0000256" key="8">
    <source>
        <dbReference type="ARBA" id="ARBA00022989"/>
    </source>
</evidence>
<feature type="transmembrane region" description="Helical" evidence="10">
    <location>
        <begin position="109"/>
        <end position="129"/>
    </location>
</feature>
<dbReference type="AlphaFoldDB" id="L2F6G6"/>
<keyword evidence="7 10" id="KW-0812">Transmembrane</keyword>
<evidence type="ECO:0000313" key="11">
    <source>
        <dbReference type="EMBL" id="ELA08505.1"/>
    </source>
</evidence>
<keyword evidence="5" id="KW-0813">Transport</keyword>
<keyword evidence="6" id="KW-1003">Cell membrane</keyword>
<protein>
    <recommendedName>
        <fullName evidence="4">Nicotinamide riboside transporter PnuC</fullName>
    </recommendedName>
</protein>
<dbReference type="RefSeq" id="WP_009502063.1">
    <property type="nucleotide sequence ID" value="NZ_ANIN01000002.1"/>
</dbReference>
<dbReference type="eggNOG" id="COG3201">
    <property type="taxonomic scope" value="Bacteria"/>
</dbReference>
<name>L2F6G6_9GAMM</name>
<feature type="transmembrane region" description="Helical" evidence="10">
    <location>
        <begin position="20"/>
        <end position="40"/>
    </location>
</feature>
<comment type="similarity">
    <text evidence="3">Belongs to the nicotinamide ribonucleoside (NR) uptake permease (TC 4.B.1) family.</text>
</comment>
<reference evidence="11 12" key="1">
    <citation type="journal article" date="2013" name="Genome Announc.">
        <title>Genome Sequence of Moraxella macacae 0408225, a Novel Bacterial Species Isolated from a Cynomolgus Macaque with Epistaxis.</title>
        <authorList>
            <person name="Ladner J.T."/>
            <person name="Whitehouse C.A."/>
            <person name="Koroleva G.I."/>
            <person name="Palacios G.F."/>
        </authorList>
    </citation>
    <scope>NUCLEOTIDE SEQUENCE [LARGE SCALE GENOMIC DNA]</scope>
    <source>
        <strain evidence="11 12">0408225</strain>
    </source>
</reference>
<gene>
    <name evidence="11" type="ORF">MOMA_08086</name>
</gene>
<comment type="function">
    <text evidence="1">Required for nicotinamide riboside transport across the inner membrane.</text>
</comment>
<accession>L2F6G6</accession>
<keyword evidence="8 10" id="KW-1133">Transmembrane helix</keyword>
<feature type="transmembrane region" description="Helical" evidence="10">
    <location>
        <begin position="201"/>
        <end position="218"/>
    </location>
</feature>